<dbReference type="FunFam" id="3.40.50.1000:FF:000018">
    <property type="entry name" value="Calcium-transporting ATPase"/>
    <property type="match status" value="1"/>
</dbReference>
<dbReference type="PROSITE" id="PS00154">
    <property type="entry name" value="ATPASE_E1_E2"/>
    <property type="match status" value="1"/>
</dbReference>
<dbReference type="InterPro" id="IPR018303">
    <property type="entry name" value="ATPase_P-typ_P_site"/>
</dbReference>
<dbReference type="EC" id="7.2.2.10" evidence="14"/>
<dbReference type="InterPro" id="IPR023299">
    <property type="entry name" value="ATPase_P-typ_cyto_dom_N"/>
</dbReference>
<keyword evidence="4 14" id="KW-0812">Transmembrane</keyword>
<dbReference type="GO" id="GO:0005886">
    <property type="term" value="C:plasma membrane"/>
    <property type="evidence" value="ECO:0007669"/>
    <property type="project" value="TreeGrafter"/>
</dbReference>
<feature type="domain" description="Cation-transporting P-type ATPase N-terminal" evidence="17">
    <location>
        <begin position="109"/>
        <end position="151"/>
    </location>
</feature>
<dbReference type="SUPFAM" id="SSF81653">
    <property type="entry name" value="Calcium ATPase, transduction domain A"/>
    <property type="match status" value="1"/>
</dbReference>
<comment type="caution">
    <text evidence="18">The sequence shown here is derived from an EMBL/GenBank/DDBJ whole genome shotgun (WGS) entry which is preliminary data.</text>
</comment>
<dbReference type="Proteomes" id="UP000093000">
    <property type="component" value="Unassembled WGS sequence"/>
</dbReference>
<evidence type="ECO:0000256" key="14">
    <source>
        <dbReference type="RuleBase" id="RU361146"/>
    </source>
</evidence>
<keyword evidence="5" id="KW-0479">Metal-binding</keyword>
<feature type="transmembrane region" description="Helical" evidence="14">
    <location>
        <begin position="1009"/>
        <end position="1029"/>
    </location>
</feature>
<evidence type="ECO:0000259" key="17">
    <source>
        <dbReference type="Pfam" id="PF00690"/>
    </source>
</evidence>
<dbReference type="SUPFAM" id="SSF56784">
    <property type="entry name" value="HAD-like"/>
    <property type="match status" value="1"/>
</dbReference>
<comment type="function">
    <text evidence="14">Catalyzes the hydrolysis of ATP coupled with the transport of calcium.</text>
</comment>
<reference evidence="18 19" key="1">
    <citation type="submission" date="2016-03" db="EMBL/GenBank/DDBJ databases">
        <title>Choanephora cucurbitarum.</title>
        <authorList>
            <person name="Min B."/>
            <person name="Park H."/>
            <person name="Park J.-H."/>
            <person name="Shin H.-D."/>
            <person name="Choi I.-G."/>
        </authorList>
    </citation>
    <scope>NUCLEOTIDE SEQUENCE [LARGE SCALE GENOMIC DNA]</scope>
    <source>
        <strain evidence="18 19">KUS-F28377</strain>
    </source>
</reference>
<dbReference type="Gene3D" id="1.20.1110.10">
    <property type="entry name" value="Calcium-transporting ATPase, transmembrane domain"/>
    <property type="match status" value="1"/>
</dbReference>
<comment type="catalytic activity">
    <reaction evidence="14">
        <text>Ca(2+)(in) + ATP + H2O = Ca(2+)(out) + ADP + phosphate + H(+)</text>
        <dbReference type="Rhea" id="RHEA:18105"/>
        <dbReference type="ChEBI" id="CHEBI:15377"/>
        <dbReference type="ChEBI" id="CHEBI:15378"/>
        <dbReference type="ChEBI" id="CHEBI:29108"/>
        <dbReference type="ChEBI" id="CHEBI:30616"/>
        <dbReference type="ChEBI" id="CHEBI:43474"/>
        <dbReference type="ChEBI" id="CHEBI:456216"/>
        <dbReference type="EC" id="7.2.2.10"/>
    </reaction>
</comment>
<dbReference type="PANTHER" id="PTHR24093">
    <property type="entry name" value="CATION TRANSPORTING ATPASE"/>
    <property type="match status" value="1"/>
</dbReference>
<evidence type="ECO:0000256" key="12">
    <source>
        <dbReference type="ARBA" id="ARBA00023065"/>
    </source>
</evidence>
<dbReference type="GO" id="GO:0016887">
    <property type="term" value="F:ATP hydrolysis activity"/>
    <property type="evidence" value="ECO:0007669"/>
    <property type="project" value="InterPro"/>
</dbReference>
<evidence type="ECO:0000256" key="6">
    <source>
        <dbReference type="ARBA" id="ARBA00022741"/>
    </source>
</evidence>
<evidence type="ECO:0000256" key="5">
    <source>
        <dbReference type="ARBA" id="ARBA00022723"/>
    </source>
</evidence>
<keyword evidence="10" id="KW-1278">Translocase</keyword>
<dbReference type="InterPro" id="IPR006408">
    <property type="entry name" value="P-type_ATPase_IIB"/>
</dbReference>
<dbReference type="SFLD" id="SFLDF00027">
    <property type="entry name" value="p-type_atpase"/>
    <property type="match status" value="1"/>
</dbReference>
<proteinExistence type="inferred from homology"/>
<dbReference type="GO" id="GO:0005524">
    <property type="term" value="F:ATP binding"/>
    <property type="evidence" value="ECO:0007669"/>
    <property type="project" value="UniProtKB-KW"/>
</dbReference>
<feature type="transmembrane region" description="Helical" evidence="14">
    <location>
        <begin position="971"/>
        <end position="989"/>
    </location>
</feature>
<evidence type="ECO:0000259" key="16">
    <source>
        <dbReference type="Pfam" id="PF00689"/>
    </source>
</evidence>
<feature type="transmembrane region" description="Helical" evidence="14">
    <location>
        <begin position="938"/>
        <end position="959"/>
    </location>
</feature>
<keyword evidence="12 14" id="KW-0406">Ion transport</keyword>
<dbReference type="FunFam" id="1.20.1110.10:FF:000002">
    <property type="entry name" value="Calcium-transporting ATPase"/>
    <property type="match status" value="1"/>
</dbReference>
<keyword evidence="19" id="KW-1185">Reference proteome</keyword>
<keyword evidence="11 14" id="KW-1133">Transmembrane helix</keyword>
<dbReference type="InterPro" id="IPR006068">
    <property type="entry name" value="ATPase_P-typ_cation-transptr_C"/>
</dbReference>
<dbReference type="PANTHER" id="PTHR24093:SF369">
    <property type="entry name" value="CALCIUM-TRANSPORTING ATPASE"/>
    <property type="match status" value="1"/>
</dbReference>
<keyword evidence="6 14" id="KW-0547">Nucleotide-binding</keyword>
<dbReference type="InterPro" id="IPR036412">
    <property type="entry name" value="HAD-like_sf"/>
</dbReference>
<dbReference type="STRING" id="101091.A0A1C7NQD9"/>
<dbReference type="Gene3D" id="3.40.1110.10">
    <property type="entry name" value="Calcium-transporting ATPase, cytoplasmic domain N"/>
    <property type="match status" value="1"/>
</dbReference>
<dbReference type="GO" id="GO:0046872">
    <property type="term" value="F:metal ion binding"/>
    <property type="evidence" value="ECO:0007669"/>
    <property type="project" value="UniProtKB-KW"/>
</dbReference>
<dbReference type="Gene3D" id="3.40.50.1000">
    <property type="entry name" value="HAD superfamily/HAD-like"/>
    <property type="match status" value="1"/>
</dbReference>
<dbReference type="Pfam" id="PF00689">
    <property type="entry name" value="Cation_ATPase_C"/>
    <property type="match status" value="1"/>
</dbReference>
<dbReference type="InterPro" id="IPR008250">
    <property type="entry name" value="ATPase_P-typ_transduc_dom_A_sf"/>
</dbReference>
<dbReference type="InterPro" id="IPR004014">
    <property type="entry name" value="ATPase_P-typ_cation-transptr_N"/>
</dbReference>
<dbReference type="NCBIfam" id="TIGR01494">
    <property type="entry name" value="ATPase_P-type"/>
    <property type="match status" value="2"/>
</dbReference>
<dbReference type="EMBL" id="LUGH01000014">
    <property type="protein sequence ID" value="OBZ91341.1"/>
    <property type="molecule type" value="Genomic_DNA"/>
</dbReference>
<keyword evidence="7 14" id="KW-0106">Calcium</keyword>
<dbReference type="InterPro" id="IPR023298">
    <property type="entry name" value="ATPase_P-typ_TM_dom_sf"/>
</dbReference>
<keyword evidence="13 14" id="KW-0472">Membrane</keyword>
<sequence length="1067" mass="118077">MEGNEDSPQTKTEVVDMMLVPHLEPANPFAFSLDQMSAIVDQKHIEFIEKMNGIENIAKGLHTDLKSGLNHEEGCLPYIRMLELQNSTKQEASLDSQTLPDSHTLEPFSQRKNIFGINKLPPVEKVTLVEIMWQSFQDKTLIMLTISAMISLILGIYEDVYTIEYDALGNKMPGVKWIEGVAIIVAVVLVVIVTSVNDYQKERKFQTLNSKKDDRMVLAIRSGQKTAVSVHDVQVGDILALEPGDIICADGIFIEGHNLKCDESSATGESDAVAKDEWRHYYQEIQKCKSSSSTLDGFENEFDLHLCKRGSFESDLGEGCPNPFLLSGSKVIEGICTYIVTAVGENSFYGRTLMALRTKDENTPLQDKLDVLATSIAKFGLLTAGSLLFMLIIRSSVEYYKGSLSTVPSDIVSHITQILITTVTVVVIAVPEGLPLAVTLALAYATQRMLKDNNLVRVLASCETMGNATTICSDKTGTLTQNKMEVVAGTFGSSFRFLRNPPTSRTDLIDIDNVKDELPNSIRNFINQAFAVNSNVFQNAGAANAIVGNKTETAMWNFAREYLKSEPFETLRNIWPIVTVYPFSSSRKAMATVIRIPCPESDGYIYRMHIKGASERLLDMCTHIVSIHDPLYSQSYRHDSSNYDVAVRLMTDDNHERMLKVIQSYATRCLRTLAFCYRDFETWPTHAELDNIMETGQLTLLGIIGIEDPLRPGVTNAVATCQQAGVCVRMVTGDNMLTAKSIARQCGIYSYGTLALDGVTFRNMTREQRLRVLPKLRVLARSNPEDKRLLVQTLRDTGEIVAVTGDGTNDGPALKAADVGFSMGISGTEVAKEASSIILMDDNFESIIKAISWGRCVNDSVKKFLQFQLTINVTAVILTIVSSVVSDKQASILSTVQLLWINLLMDTFAALALATDSPSPDLLRRKPEQRTAPLINKCMWRMVLGQSLYQLVVILIMLYTDILGLSNNKAALQTMIFTTYVFCQIFNEINCRRIDNQINVFRGIKANKFFICLGQVLIVQYGGAAFQTVPLNPHLWGLSLLIGATSLPLGAVLKLISSNATTQVKGV</sequence>
<dbReference type="PRINTS" id="PR00119">
    <property type="entry name" value="CATATPASE"/>
</dbReference>
<gene>
    <name evidence="18" type="primary">pmc1_4</name>
    <name evidence="18" type="ORF">A0J61_00603</name>
</gene>
<name>A0A1C7NQD9_9FUNG</name>
<evidence type="ECO:0000256" key="9">
    <source>
        <dbReference type="ARBA" id="ARBA00022842"/>
    </source>
</evidence>
<dbReference type="GO" id="GO:0005388">
    <property type="term" value="F:P-type calcium transporter activity"/>
    <property type="evidence" value="ECO:0007669"/>
    <property type="project" value="UniProtKB-EC"/>
</dbReference>
<dbReference type="SFLD" id="SFLDG00002">
    <property type="entry name" value="C1.7:_P-type_atpase_like"/>
    <property type="match status" value="1"/>
</dbReference>
<keyword evidence="2 14" id="KW-0813">Transport</keyword>
<evidence type="ECO:0000256" key="4">
    <source>
        <dbReference type="ARBA" id="ARBA00022692"/>
    </source>
</evidence>
<feature type="transmembrane region" description="Helical" evidence="14">
    <location>
        <begin position="140"/>
        <end position="157"/>
    </location>
</feature>
<dbReference type="SUPFAM" id="SSF81665">
    <property type="entry name" value="Calcium ATPase, transmembrane domain M"/>
    <property type="match status" value="1"/>
</dbReference>
<dbReference type="AlphaFoldDB" id="A0A1C7NQD9"/>
<dbReference type="Pfam" id="PF00690">
    <property type="entry name" value="Cation_ATPase_N"/>
    <property type="match status" value="1"/>
</dbReference>
<dbReference type="InterPro" id="IPR023214">
    <property type="entry name" value="HAD_sf"/>
</dbReference>
<evidence type="ECO:0000256" key="11">
    <source>
        <dbReference type="ARBA" id="ARBA00022989"/>
    </source>
</evidence>
<evidence type="ECO:0000256" key="2">
    <source>
        <dbReference type="ARBA" id="ARBA00022448"/>
    </source>
</evidence>
<comment type="subcellular location">
    <subcellularLocation>
        <location evidence="1">Endomembrane system</location>
        <topology evidence="1">Multi-pass membrane protein</topology>
    </subcellularLocation>
    <subcellularLocation>
        <location evidence="14">Membrane</location>
        <topology evidence="14">Multi-pass membrane protein</topology>
    </subcellularLocation>
</comment>
<dbReference type="OrthoDB" id="3352408at2759"/>
<protein>
    <recommendedName>
        <fullName evidence="14">Calcium-transporting ATPase</fullName>
        <ecNumber evidence="14">7.2.2.10</ecNumber>
    </recommendedName>
</protein>
<evidence type="ECO:0000313" key="18">
    <source>
        <dbReference type="EMBL" id="OBZ91341.1"/>
    </source>
</evidence>
<comment type="similarity">
    <text evidence="14">Belongs to the cation transport ATPase (P-type) (TC 3.A.3) family.</text>
</comment>
<dbReference type="SUPFAM" id="SSF81660">
    <property type="entry name" value="Metal cation-transporting ATPase, ATP-binding domain N"/>
    <property type="match status" value="1"/>
</dbReference>
<dbReference type="Gene3D" id="2.70.150.10">
    <property type="entry name" value="Calcium-transporting ATPase, cytoplasmic transduction domain A"/>
    <property type="match status" value="1"/>
</dbReference>
<accession>A0A1C7NQD9</accession>
<feature type="domain" description="P-type ATPase A" evidence="15">
    <location>
        <begin position="214"/>
        <end position="353"/>
    </location>
</feature>
<evidence type="ECO:0000256" key="7">
    <source>
        <dbReference type="ARBA" id="ARBA00022837"/>
    </source>
</evidence>
<feature type="transmembrane region" description="Helical" evidence="14">
    <location>
        <begin position="417"/>
        <end position="445"/>
    </location>
</feature>
<feature type="domain" description="Cation-transporting P-type ATPase C-terminal" evidence="16">
    <location>
        <begin position="891"/>
        <end position="1056"/>
    </location>
</feature>
<dbReference type="InterPro" id="IPR001757">
    <property type="entry name" value="P_typ_ATPase"/>
</dbReference>
<feature type="transmembrane region" description="Helical" evidence="14">
    <location>
        <begin position="869"/>
        <end position="886"/>
    </location>
</feature>
<evidence type="ECO:0000256" key="10">
    <source>
        <dbReference type="ARBA" id="ARBA00022967"/>
    </source>
</evidence>
<feature type="transmembrane region" description="Helical" evidence="14">
    <location>
        <begin position="177"/>
        <end position="196"/>
    </location>
</feature>
<evidence type="ECO:0000256" key="3">
    <source>
        <dbReference type="ARBA" id="ARBA00022568"/>
    </source>
</evidence>
<evidence type="ECO:0000256" key="8">
    <source>
        <dbReference type="ARBA" id="ARBA00022840"/>
    </source>
</evidence>
<evidence type="ECO:0000256" key="1">
    <source>
        <dbReference type="ARBA" id="ARBA00004127"/>
    </source>
</evidence>
<dbReference type="NCBIfam" id="TIGR01517">
    <property type="entry name" value="ATPase-IIB_Ca"/>
    <property type="match status" value="1"/>
</dbReference>
<dbReference type="Pfam" id="PF13246">
    <property type="entry name" value="Cation_ATPase"/>
    <property type="match status" value="1"/>
</dbReference>
<dbReference type="Pfam" id="PF00122">
    <property type="entry name" value="E1-E2_ATPase"/>
    <property type="match status" value="1"/>
</dbReference>
<feature type="transmembrane region" description="Helical" evidence="14">
    <location>
        <begin position="898"/>
        <end position="917"/>
    </location>
</feature>
<dbReference type="InterPro" id="IPR059000">
    <property type="entry name" value="ATPase_P-type_domA"/>
</dbReference>
<evidence type="ECO:0000313" key="19">
    <source>
        <dbReference type="Proteomes" id="UP000093000"/>
    </source>
</evidence>
<dbReference type="InParanoid" id="A0A1C7NQD9"/>
<evidence type="ECO:0000259" key="15">
    <source>
        <dbReference type="Pfam" id="PF00122"/>
    </source>
</evidence>
<keyword evidence="3 14" id="KW-0109">Calcium transport</keyword>
<dbReference type="SFLD" id="SFLDS00003">
    <property type="entry name" value="Haloacid_Dehalogenase"/>
    <property type="match status" value="1"/>
</dbReference>
<organism evidence="18 19">
    <name type="scientific">Choanephora cucurbitarum</name>
    <dbReference type="NCBI Taxonomy" id="101091"/>
    <lineage>
        <taxon>Eukaryota</taxon>
        <taxon>Fungi</taxon>
        <taxon>Fungi incertae sedis</taxon>
        <taxon>Mucoromycota</taxon>
        <taxon>Mucoromycotina</taxon>
        <taxon>Mucoromycetes</taxon>
        <taxon>Mucorales</taxon>
        <taxon>Mucorineae</taxon>
        <taxon>Choanephoraceae</taxon>
        <taxon>Choanephoroideae</taxon>
        <taxon>Choanephora</taxon>
    </lineage>
</organism>
<dbReference type="InterPro" id="IPR044492">
    <property type="entry name" value="P_typ_ATPase_HD_dom"/>
</dbReference>
<dbReference type="PRINTS" id="PR00120">
    <property type="entry name" value="HATPASE"/>
</dbReference>
<dbReference type="GO" id="GO:0006874">
    <property type="term" value="P:intracellular calcium ion homeostasis"/>
    <property type="evidence" value="ECO:0007669"/>
    <property type="project" value="TreeGrafter"/>
</dbReference>
<keyword evidence="8 14" id="KW-0067">ATP-binding</keyword>
<feature type="transmembrane region" description="Helical" evidence="14">
    <location>
        <begin position="1035"/>
        <end position="1056"/>
    </location>
</feature>
<feature type="transmembrane region" description="Helical" evidence="14">
    <location>
        <begin position="376"/>
        <end position="397"/>
    </location>
</feature>
<keyword evidence="9" id="KW-0460">Magnesium</keyword>
<dbReference type="GO" id="GO:0012505">
    <property type="term" value="C:endomembrane system"/>
    <property type="evidence" value="ECO:0007669"/>
    <property type="project" value="UniProtKB-SubCell"/>
</dbReference>
<evidence type="ECO:0000256" key="13">
    <source>
        <dbReference type="ARBA" id="ARBA00023136"/>
    </source>
</evidence>